<dbReference type="GO" id="GO:0005794">
    <property type="term" value="C:Golgi apparatus"/>
    <property type="evidence" value="ECO:0007669"/>
    <property type="project" value="TreeGrafter"/>
</dbReference>
<feature type="transmembrane region" description="Helical" evidence="2">
    <location>
        <begin position="170"/>
        <end position="189"/>
    </location>
</feature>
<feature type="transmembrane region" description="Helical" evidence="2">
    <location>
        <begin position="138"/>
        <end position="158"/>
    </location>
</feature>
<dbReference type="GeneID" id="94845978"/>
<proteinExistence type="predicted"/>
<feature type="transmembrane region" description="Helical" evidence="2">
    <location>
        <begin position="209"/>
        <end position="231"/>
    </location>
</feature>
<feature type="transmembrane region" description="Helical" evidence="2">
    <location>
        <begin position="268"/>
        <end position="288"/>
    </location>
</feature>
<evidence type="ECO:0000313" key="3">
    <source>
        <dbReference type="EMBL" id="OHS96608.1"/>
    </source>
</evidence>
<dbReference type="AlphaFoldDB" id="A0A1J4JBT4"/>
<dbReference type="PANTHER" id="PTHR21229:SF1">
    <property type="entry name" value="GH17801P"/>
    <property type="match status" value="1"/>
</dbReference>
<gene>
    <name evidence="3" type="ORF">TRFO_37183</name>
</gene>
<sequence>MFSLLFTIVSYRIGVTVHGPYATHTGLQFGFEKGSKYEMKLSNPSSDMVFGLMTKKEVSEYSWFYITGVDQKICHGESSLAKIQTFAGAGNVTVLSGTIPEKGVYTPFYYGCVPTYQFYIEVDFKNGDSNLDYRYKPLLFTNPLFIALFGILLILWLINWFTHFTLEVKIHFLLTACFALAVLLRGLYYGFLNDTKKNGFVSNSVYYSYYAFDIVNTLFILATLLFAASGWCIITKHLQINQMVIPGIFGALFVLGNALNLFLDVGLWNALIGIVTIACLAVYVYYLVKYINDVAFNISAHLYVIKNSGIEPKSTPIYTKYKMFKFYRISLMTFCTMYIICIIIETFFGSILWLPTFAYDFTYFTFYVMLFFIFMMRQRRKNGYLIFEEGEAEEFSQQDLESINQVDLDGGREWDESTPLPPQPMVIGSYVAPYGPNSHSHSNNFDNNRDENDDKTKRNEETGDDEIQISKGTYGNPIKPQDA</sequence>
<accession>A0A1J4JBT4</accession>
<comment type="caution">
    <text evidence="3">The sequence shown here is derived from an EMBL/GenBank/DDBJ whole genome shotgun (WGS) entry which is preliminary data.</text>
</comment>
<keyword evidence="2" id="KW-1133">Transmembrane helix</keyword>
<dbReference type="EMBL" id="MLAK01001164">
    <property type="protein sequence ID" value="OHS96608.1"/>
    <property type="molecule type" value="Genomic_DNA"/>
</dbReference>
<name>A0A1J4JBT4_9EUKA</name>
<keyword evidence="2" id="KW-0472">Membrane</keyword>
<keyword evidence="2" id="KW-0812">Transmembrane</keyword>
<feature type="transmembrane region" description="Helical" evidence="2">
    <location>
        <begin position="329"/>
        <end position="351"/>
    </location>
</feature>
<dbReference type="Proteomes" id="UP000179807">
    <property type="component" value="Unassembled WGS sequence"/>
</dbReference>
<feature type="transmembrane region" description="Helical" evidence="2">
    <location>
        <begin position="243"/>
        <end position="262"/>
    </location>
</feature>
<feature type="transmembrane region" description="Helical" evidence="2">
    <location>
        <begin position="357"/>
        <end position="376"/>
    </location>
</feature>
<evidence type="ECO:0000313" key="4">
    <source>
        <dbReference type="Proteomes" id="UP000179807"/>
    </source>
</evidence>
<reference evidence="3" key="1">
    <citation type="submission" date="2016-10" db="EMBL/GenBank/DDBJ databases">
        <authorList>
            <person name="Benchimol M."/>
            <person name="Almeida L.G."/>
            <person name="Vasconcelos A.T."/>
            <person name="Perreira-Neves A."/>
            <person name="Rosa I.A."/>
            <person name="Tasca T."/>
            <person name="Bogo M.R."/>
            <person name="de Souza W."/>
        </authorList>
    </citation>
    <scope>NUCLEOTIDE SEQUENCE [LARGE SCALE GENOMIC DNA]</scope>
    <source>
        <strain evidence="3">K</strain>
    </source>
</reference>
<dbReference type="GO" id="GO:0016020">
    <property type="term" value="C:membrane"/>
    <property type="evidence" value="ECO:0007669"/>
    <property type="project" value="InterPro"/>
</dbReference>
<evidence type="ECO:0000256" key="1">
    <source>
        <dbReference type="SAM" id="MobiDB-lite"/>
    </source>
</evidence>
<feature type="region of interest" description="Disordered" evidence="1">
    <location>
        <begin position="436"/>
        <end position="483"/>
    </location>
</feature>
<dbReference type="RefSeq" id="XP_068349745.1">
    <property type="nucleotide sequence ID" value="XM_068511274.1"/>
</dbReference>
<dbReference type="InterPro" id="IPR009637">
    <property type="entry name" value="GPR107/GPR108-like"/>
</dbReference>
<dbReference type="VEuPathDB" id="TrichDB:TRFO_37183"/>
<feature type="compositionally biased region" description="Basic and acidic residues" evidence="1">
    <location>
        <begin position="447"/>
        <end position="461"/>
    </location>
</feature>
<protein>
    <recommendedName>
        <fullName evidence="5">Intimal thickness related receptor IRP domain-containing protein</fullName>
    </recommendedName>
</protein>
<evidence type="ECO:0000256" key="2">
    <source>
        <dbReference type="SAM" id="Phobius"/>
    </source>
</evidence>
<dbReference type="PANTHER" id="PTHR21229">
    <property type="entry name" value="LUNG SEVEN TRANSMEMBRANE RECEPTOR"/>
    <property type="match status" value="1"/>
</dbReference>
<evidence type="ECO:0008006" key="5">
    <source>
        <dbReference type="Google" id="ProtNLM"/>
    </source>
</evidence>
<keyword evidence="4" id="KW-1185">Reference proteome</keyword>
<feature type="compositionally biased region" description="Low complexity" evidence="1">
    <location>
        <begin position="437"/>
        <end position="446"/>
    </location>
</feature>
<organism evidence="3 4">
    <name type="scientific">Tritrichomonas foetus</name>
    <dbReference type="NCBI Taxonomy" id="1144522"/>
    <lineage>
        <taxon>Eukaryota</taxon>
        <taxon>Metamonada</taxon>
        <taxon>Parabasalia</taxon>
        <taxon>Tritrichomonadida</taxon>
        <taxon>Tritrichomonadidae</taxon>
        <taxon>Tritrichomonas</taxon>
    </lineage>
</organism>